<protein>
    <submittedName>
        <fullName evidence="1">Uncharacterized protein</fullName>
    </submittedName>
</protein>
<comment type="caution">
    <text evidence="1">The sequence shown here is derived from an EMBL/GenBank/DDBJ whole genome shotgun (WGS) entry which is preliminary data.</text>
</comment>
<gene>
    <name evidence="1" type="ORF">HYH03_019049</name>
</gene>
<sequence>EKVVSYLEAALNQILKYRDCFEINLQAEVKYGAEGTVVFAKHVGTGNAVVIKFHKHAKNRDYSAAILKLLNRKFVTGIARINEETIFDDEARLAPPGAQGGWVGERSAPQGGRKLWRPGVFCSGPNQHA</sequence>
<proteinExistence type="predicted"/>
<reference evidence="1" key="1">
    <citation type="journal article" date="2020" name="bioRxiv">
        <title>Comparative genomics of Chlamydomonas.</title>
        <authorList>
            <person name="Craig R.J."/>
            <person name="Hasan A.R."/>
            <person name="Ness R.W."/>
            <person name="Keightley P.D."/>
        </authorList>
    </citation>
    <scope>NUCLEOTIDE SEQUENCE</scope>
    <source>
        <strain evidence="1">CCAP 11/70</strain>
    </source>
</reference>
<keyword evidence="2" id="KW-1185">Reference proteome</keyword>
<evidence type="ECO:0000313" key="1">
    <source>
        <dbReference type="EMBL" id="KAG2482000.1"/>
    </source>
</evidence>
<evidence type="ECO:0000313" key="2">
    <source>
        <dbReference type="Proteomes" id="UP000612055"/>
    </source>
</evidence>
<dbReference type="AlphaFoldDB" id="A0A835XJ01"/>
<feature type="non-terminal residue" evidence="1">
    <location>
        <position position="129"/>
    </location>
</feature>
<dbReference type="EMBL" id="JAEHOE010000300">
    <property type="protein sequence ID" value="KAG2482000.1"/>
    <property type="molecule type" value="Genomic_DNA"/>
</dbReference>
<dbReference type="Proteomes" id="UP000612055">
    <property type="component" value="Unassembled WGS sequence"/>
</dbReference>
<accession>A0A835XJ01</accession>
<organism evidence="1 2">
    <name type="scientific">Edaphochlamys debaryana</name>
    <dbReference type="NCBI Taxonomy" id="47281"/>
    <lineage>
        <taxon>Eukaryota</taxon>
        <taxon>Viridiplantae</taxon>
        <taxon>Chlorophyta</taxon>
        <taxon>core chlorophytes</taxon>
        <taxon>Chlorophyceae</taxon>
        <taxon>CS clade</taxon>
        <taxon>Chlamydomonadales</taxon>
        <taxon>Chlamydomonadales incertae sedis</taxon>
        <taxon>Edaphochlamys</taxon>
    </lineage>
</organism>
<name>A0A835XJ01_9CHLO</name>